<dbReference type="Proteomes" id="UP000286063">
    <property type="component" value="Unassembled WGS sequence"/>
</dbReference>
<accession>A0A413IKS2</accession>
<organism evidence="1 2">
    <name type="scientific">Butyricimonas virosa</name>
    <dbReference type="NCBI Taxonomy" id="544645"/>
    <lineage>
        <taxon>Bacteria</taxon>
        <taxon>Pseudomonadati</taxon>
        <taxon>Bacteroidota</taxon>
        <taxon>Bacteroidia</taxon>
        <taxon>Bacteroidales</taxon>
        <taxon>Odoribacteraceae</taxon>
        <taxon>Butyricimonas</taxon>
    </lineage>
</organism>
<evidence type="ECO:0000313" key="1">
    <source>
        <dbReference type="EMBL" id="RGY15011.1"/>
    </source>
</evidence>
<dbReference type="AlphaFoldDB" id="A0A413IKS2"/>
<name>A0A413IKS2_9BACT</name>
<protein>
    <recommendedName>
        <fullName evidence="3">GNAT family N-acetyltransferase</fullName>
    </recommendedName>
</protein>
<evidence type="ECO:0008006" key="3">
    <source>
        <dbReference type="Google" id="ProtNLM"/>
    </source>
</evidence>
<dbReference type="EMBL" id="QSCR01000026">
    <property type="protein sequence ID" value="RGY15011.1"/>
    <property type="molecule type" value="Genomic_DNA"/>
</dbReference>
<dbReference type="Gene3D" id="3.40.630.30">
    <property type="match status" value="1"/>
</dbReference>
<evidence type="ECO:0000313" key="2">
    <source>
        <dbReference type="Proteomes" id="UP000286063"/>
    </source>
</evidence>
<comment type="caution">
    <text evidence="1">The sequence shown here is derived from an EMBL/GenBank/DDBJ whole genome shotgun (WGS) entry which is preliminary data.</text>
</comment>
<reference evidence="1 2" key="1">
    <citation type="submission" date="2018-08" db="EMBL/GenBank/DDBJ databases">
        <title>A genome reference for cultivated species of the human gut microbiota.</title>
        <authorList>
            <person name="Zou Y."/>
            <person name="Xue W."/>
            <person name="Luo G."/>
        </authorList>
    </citation>
    <scope>NUCLEOTIDE SEQUENCE [LARGE SCALE GENOMIC DNA]</scope>
    <source>
        <strain evidence="1 2">OF02-7</strain>
    </source>
</reference>
<sequence length="173" mass="20224">MGGVNYRFLLFDIIMKWVYFRLLSKSENSYKSIIPDGFELRVRKPRSMSVHDLLWTFLSLGRYCEYILVDKVSQRVVSKAQVMPKIFIFQFMTGKRGLHIGPCSTIKEYRGKGFYPLLLSCIFDDYRNKVDTFYIFCDENNIASIRGIKKVGFSAFGRGCKNRFGIYVVKELL</sequence>
<dbReference type="InterPro" id="IPR016181">
    <property type="entry name" value="Acyl_CoA_acyltransferase"/>
</dbReference>
<gene>
    <name evidence="1" type="ORF">DXA50_13775</name>
</gene>
<dbReference type="SUPFAM" id="SSF55729">
    <property type="entry name" value="Acyl-CoA N-acyltransferases (Nat)"/>
    <property type="match status" value="1"/>
</dbReference>
<proteinExistence type="predicted"/>